<name>A0AAW5EAR1_9BACI</name>
<sequence length="314" mass="36513">MSSNLIINSRPLMVIPELAVKIGLNESIVLQQLHYWLQRSKNVRLDRKWVYFTYDKLVEQFPFFSKSTIRRTIARLEDLGLLLSDCFNKMKMDHTKWYSINYETLTELDSQGEETNISPAIEETVETQQTEIHSQLEVATQELNLHNGQNEKQNQSTLNNNTNLATEVPSQTLPSSSKADLNPFQFYEENGFGVRGGFISKKIHAWCNDLSEELVIEAMKLAVENGSARWNYVEAVLSDWVDKGYQSVEDVHSARLAYKQRQKQQVSNQQKAIRKEIIPTWLCEEQKQSPKTLNPNFEEEKRKIEERIRGLDRK</sequence>
<comment type="caution">
    <text evidence="3">The sequence shown here is derived from an EMBL/GenBank/DDBJ whole genome shotgun (WGS) entry which is preliminary data.</text>
</comment>
<evidence type="ECO:0000313" key="4">
    <source>
        <dbReference type="Proteomes" id="UP001431131"/>
    </source>
</evidence>
<evidence type="ECO:0000313" key="3">
    <source>
        <dbReference type="EMBL" id="MCH1626755.1"/>
    </source>
</evidence>
<dbReference type="RefSeq" id="WP_240256674.1">
    <property type="nucleotide sequence ID" value="NZ_JAKTTI010000027.1"/>
</dbReference>
<dbReference type="AlphaFoldDB" id="A0AAW5EAR1"/>
<dbReference type="Pfam" id="PF07261">
    <property type="entry name" value="DnaB_2"/>
    <property type="match status" value="1"/>
</dbReference>
<organism evidence="3 4">
    <name type="scientific">Fredinandcohnia quinoae</name>
    <dbReference type="NCBI Taxonomy" id="2918902"/>
    <lineage>
        <taxon>Bacteria</taxon>
        <taxon>Bacillati</taxon>
        <taxon>Bacillota</taxon>
        <taxon>Bacilli</taxon>
        <taxon>Bacillales</taxon>
        <taxon>Bacillaceae</taxon>
        <taxon>Fredinandcohnia</taxon>
    </lineage>
</organism>
<reference evidence="3" key="1">
    <citation type="submission" date="2022-02" db="EMBL/GenBank/DDBJ databases">
        <title>Fredinandcohnia quinoae sp. nov. isolated from Chenopodium quinoa seeds.</title>
        <authorList>
            <person name="Saati-Santamaria Z."/>
            <person name="Flores-Felix J.D."/>
            <person name="Igual J.M."/>
            <person name="Velazquez E."/>
            <person name="Garcia-Fraile P."/>
            <person name="Martinez-Molina E."/>
        </authorList>
    </citation>
    <scope>NUCLEOTIDE SEQUENCE</scope>
    <source>
        <strain evidence="3">SECRCQ15</strain>
    </source>
</reference>
<evidence type="ECO:0000256" key="1">
    <source>
        <dbReference type="ARBA" id="ARBA00093462"/>
    </source>
</evidence>
<protein>
    <submittedName>
        <fullName evidence="3">DnaD domain protein</fullName>
    </submittedName>
</protein>
<evidence type="ECO:0000259" key="2">
    <source>
        <dbReference type="Pfam" id="PF07261"/>
    </source>
</evidence>
<dbReference type="Gene3D" id="1.10.10.630">
    <property type="entry name" value="DnaD domain-like"/>
    <property type="match status" value="1"/>
</dbReference>
<dbReference type="InterPro" id="IPR034829">
    <property type="entry name" value="DnaD-like_sf"/>
</dbReference>
<dbReference type="PANTHER" id="PTHR37293">
    <property type="entry name" value="PHAGE REPLICATION PROTEIN-RELATED"/>
    <property type="match status" value="1"/>
</dbReference>
<gene>
    <name evidence="3" type="ORF">MJG50_15560</name>
</gene>
<comment type="similarity">
    <text evidence="1">Belongs to the DnaB/DnaD family.</text>
</comment>
<dbReference type="PANTHER" id="PTHR37293:SF5">
    <property type="entry name" value="DNA REPLICATION PROTEIN"/>
    <property type="match status" value="1"/>
</dbReference>
<accession>A0AAW5EAR1</accession>
<dbReference type="EMBL" id="JAKTTI010000027">
    <property type="protein sequence ID" value="MCH1626755.1"/>
    <property type="molecule type" value="Genomic_DNA"/>
</dbReference>
<keyword evidence="4" id="KW-1185">Reference proteome</keyword>
<dbReference type="SUPFAM" id="SSF158499">
    <property type="entry name" value="DnaD domain-like"/>
    <property type="match status" value="1"/>
</dbReference>
<dbReference type="Proteomes" id="UP001431131">
    <property type="component" value="Unassembled WGS sequence"/>
</dbReference>
<dbReference type="InterPro" id="IPR053162">
    <property type="entry name" value="DnaD"/>
</dbReference>
<feature type="domain" description="DnaB/C C-terminal" evidence="2">
    <location>
        <begin position="184"/>
        <end position="253"/>
    </location>
</feature>
<dbReference type="NCBIfam" id="TIGR01446">
    <property type="entry name" value="DnaD_dom"/>
    <property type="match status" value="1"/>
</dbReference>
<dbReference type="InterPro" id="IPR006343">
    <property type="entry name" value="DnaB/C_C"/>
</dbReference>
<proteinExistence type="inferred from homology"/>